<accession>A0AB33AM87</accession>
<protein>
    <submittedName>
        <fullName evidence="5">MarR family transcriptional regulator</fullName>
    </submittedName>
</protein>
<dbReference type="EMBL" id="CP003025">
    <property type="protein sequence ID" value="AGS05663.1"/>
    <property type="molecule type" value="Genomic_DNA"/>
</dbReference>
<dbReference type="InterPro" id="IPR036388">
    <property type="entry name" value="WH-like_DNA-bd_sf"/>
</dbReference>
<dbReference type="SUPFAM" id="SSF46785">
    <property type="entry name" value="Winged helix' DNA-binding domain"/>
    <property type="match status" value="1"/>
</dbReference>
<dbReference type="Pfam" id="PF12802">
    <property type="entry name" value="MarR_2"/>
    <property type="match status" value="1"/>
</dbReference>
<evidence type="ECO:0000313" key="5">
    <source>
        <dbReference type="EMBL" id="AGS05663.1"/>
    </source>
</evidence>
<dbReference type="PROSITE" id="PS01117">
    <property type="entry name" value="HTH_MARR_1"/>
    <property type="match status" value="1"/>
</dbReference>
<keyword evidence="1" id="KW-0805">Transcription regulation</keyword>
<reference evidence="5 6" key="1">
    <citation type="journal article" date="2013" name="BMC Microbiol.">
        <title>Dynamics of fecal microbial communities in children with diarrhea of unknown etiology and genomic analysis of associated Streptococcus lutetiensis.</title>
        <authorList>
            <person name="Jin D."/>
            <person name="Chen C."/>
            <person name="Li L."/>
            <person name="Lu S."/>
            <person name="Li Z."/>
            <person name="Zhou Z."/>
            <person name="Jing H."/>
            <person name="Xu Y."/>
            <person name="Du P."/>
            <person name="Wang H."/>
            <person name="Xiong Y."/>
            <person name="Zheng H."/>
            <person name="Bai X."/>
            <person name="Sun H."/>
            <person name="Wang L."/>
            <person name="Ye C."/>
            <person name="Gottschalk M."/>
            <person name="Xu J."/>
        </authorList>
    </citation>
    <scope>NUCLEOTIDE SEQUENCE [LARGE SCALE GENOMIC DNA]</scope>
    <source>
        <strain evidence="5 6">033</strain>
    </source>
</reference>
<dbReference type="InterPro" id="IPR036390">
    <property type="entry name" value="WH_DNA-bd_sf"/>
</dbReference>
<dbReference type="InterPro" id="IPR000835">
    <property type="entry name" value="HTH_MarR-typ"/>
</dbReference>
<dbReference type="GO" id="GO:0003677">
    <property type="term" value="F:DNA binding"/>
    <property type="evidence" value="ECO:0007669"/>
    <property type="project" value="UniProtKB-KW"/>
</dbReference>
<organism evidence="5 6">
    <name type="scientific">Streptococcus lutetiensis 033</name>
    <dbReference type="NCBI Taxonomy" id="1076934"/>
    <lineage>
        <taxon>Bacteria</taxon>
        <taxon>Bacillati</taxon>
        <taxon>Bacillota</taxon>
        <taxon>Bacilli</taxon>
        <taxon>Lactobacillales</taxon>
        <taxon>Streptococcaceae</taxon>
        <taxon>Streptococcus</taxon>
    </lineage>
</organism>
<name>A0AB33AM87_9STRE</name>
<dbReference type="InterPro" id="IPR023187">
    <property type="entry name" value="Tscrpt_reg_MarR-type_CS"/>
</dbReference>
<dbReference type="Gene3D" id="1.10.10.10">
    <property type="entry name" value="Winged helix-like DNA-binding domain superfamily/Winged helix DNA-binding domain"/>
    <property type="match status" value="1"/>
</dbReference>
<dbReference type="PRINTS" id="PR00598">
    <property type="entry name" value="HTHMARR"/>
</dbReference>
<feature type="domain" description="HTH marR-type" evidence="4">
    <location>
        <begin position="20"/>
        <end position="157"/>
    </location>
</feature>
<evidence type="ECO:0000313" key="6">
    <source>
        <dbReference type="Proteomes" id="UP000015268"/>
    </source>
</evidence>
<dbReference type="Proteomes" id="UP000015268">
    <property type="component" value="Chromosome"/>
</dbReference>
<keyword evidence="2" id="KW-0238">DNA-binding</keyword>
<dbReference type="AlphaFoldDB" id="A0AB33AM87"/>
<sequence length="163" mass="19186">MYFTRINLEKFSESDEKMRDKDLFSQFRYFINLMENRVHELGEQHGVENLAGPQGFAVLYLRENEDKEVFIKDIERKLKISKSVTSNLIKRMEKNGFIEVVPSEVDKRYKRVVLTELGKAKSKGIDAFHTAIHKQIFDGISREELEISGRVFDRILKNLENKE</sequence>
<gene>
    <name evidence="5" type="ORF">KE3_1177</name>
</gene>
<evidence type="ECO:0000256" key="3">
    <source>
        <dbReference type="ARBA" id="ARBA00023163"/>
    </source>
</evidence>
<keyword evidence="3" id="KW-0804">Transcription</keyword>
<dbReference type="PANTHER" id="PTHR42756:SF1">
    <property type="entry name" value="TRANSCRIPTIONAL REPRESSOR OF EMRAB OPERON"/>
    <property type="match status" value="1"/>
</dbReference>
<dbReference type="PANTHER" id="PTHR42756">
    <property type="entry name" value="TRANSCRIPTIONAL REGULATOR, MARR"/>
    <property type="match status" value="1"/>
</dbReference>
<evidence type="ECO:0000256" key="1">
    <source>
        <dbReference type="ARBA" id="ARBA00023015"/>
    </source>
</evidence>
<proteinExistence type="predicted"/>
<dbReference type="SMART" id="SM00347">
    <property type="entry name" value="HTH_MARR"/>
    <property type="match status" value="1"/>
</dbReference>
<keyword evidence="6" id="KW-1185">Reference proteome</keyword>
<dbReference type="KEGG" id="slu:KE3_1177"/>
<evidence type="ECO:0000259" key="4">
    <source>
        <dbReference type="PROSITE" id="PS50995"/>
    </source>
</evidence>
<evidence type="ECO:0000256" key="2">
    <source>
        <dbReference type="ARBA" id="ARBA00023125"/>
    </source>
</evidence>
<dbReference type="PROSITE" id="PS50995">
    <property type="entry name" value="HTH_MARR_2"/>
    <property type="match status" value="1"/>
</dbReference>
<dbReference type="GO" id="GO:0003700">
    <property type="term" value="F:DNA-binding transcription factor activity"/>
    <property type="evidence" value="ECO:0007669"/>
    <property type="project" value="InterPro"/>
</dbReference>